<dbReference type="SMART" id="SM01117">
    <property type="entry name" value="Cyt-b5"/>
    <property type="match status" value="1"/>
</dbReference>
<comment type="similarity">
    <text evidence="2 13">Belongs to the fatty acid desaturase type 1 family.</text>
</comment>
<keyword evidence="10 13" id="KW-0443">Lipid metabolism</keyword>
<dbReference type="CDD" id="cd03505">
    <property type="entry name" value="Delta9-FADS-like"/>
    <property type="match status" value="1"/>
</dbReference>
<keyword evidence="11 14" id="KW-0472">Membrane</keyword>
<evidence type="ECO:0000256" key="2">
    <source>
        <dbReference type="ARBA" id="ARBA00009295"/>
    </source>
</evidence>
<comment type="catalytic activity">
    <reaction evidence="13">
        <text>octadecanoyl-CoA + 2 Fe(II)-[cytochrome b5] + O2 + 2 H(+) = (9Z)-octadecenoyl-CoA + 2 Fe(III)-[cytochrome b5] + 2 H2O</text>
        <dbReference type="Rhea" id="RHEA:19721"/>
        <dbReference type="Rhea" id="RHEA-COMP:10438"/>
        <dbReference type="Rhea" id="RHEA-COMP:10439"/>
        <dbReference type="ChEBI" id="CHEBI:15377"/>
        <dbReference type="ChEBI" id="CHEBI:15378"/>
        <dbReference type="ChEBI" id="CHEBI:15379"/>
        <dbReference type="ChEBI" id="CHEBI:29033"/>
        <dbReference type="ChEBI" id="CHEBI:29034"/>
        <dbReference type="ChEBI" id="CHEBI:57387"/>
        <dbReference type="ChEBI" id="CHEBI:57394"/>
        <dbReference type="EC" id="1.14.19.1"/>
    </reaction>
</comment>
<dbReference type="InterPro" id="IPR015876">
    <property type="entry name" value="Acyl-CoA_DS"/>
</dbReference>
<keyword evidence="4 14" id="KW-0812">Transmembrane</keyword>
<dbReference type="PANTHER" id="PTHR11351">
    <property type="entry name" value="ACYL-COA DESATURASE"/>
    <property type="match status" value="1"/>
</dbReference>
<keyword evidence="8 13" id="KW-0560">Oxidoreductase</keyword>
<dbReference type="STRING" id="569365.A0A0D2CRW0"/>
<feature type="domain" description="Cytochrome b5 heme-binding" evidence="15">
    <location>
        <begin position="321"/>
        <end position="402"/>
    </location>
</feature>
<reference evidence="16 17" key="1">
    <citation type="submission" date="2015-01" db="EMBL/GenBank/DDBJ databases">
        <title>The Genome Sequence of Cladophialophora immunda CBS83496.</title>
        <authorList>
            <consortium name="The Broad Institute Genomics Platform"/>
            <person name="Cuomo C."/>
            <person name="de Hoog S."/>
            <person name="Gorbushina A."/>
            <person name="Stielow B."/>
            <person name="Teixiera M."/>
            <person name="Abouelleil A."/>
            <person name="Chapman S.B."/>
            <person name="Priest M."/>
            <person name="Young S.K."/>
            <person name="Wortman J."/>
            <person name="Nusbaum C."/>
            <person name="Birren B."/>
        </authorList>
    </citation>
    <scope>NUCLEOTIDE SEQUENCE [LARGE SCALE GENOMIC DNA]</scope>
    <source>
        <strain evidence="16 17">CBS 83496</strain>
    </source>
</reference>
<dbReference type="PROSITE" id="PS50255">
    <property type="entry name" value="CYTOCHROME_B5_2"/>
    <property type="match status" value="1"/>
</dbReference>
<protein>
    <recommendedName>
        <fullName evidence="13">Acyl-CoA desaturase</fullName>
        <ecNumber evidence="13">1.14.19.1</ecNumber>
    </recommendedName>
</protein>
<dbReference type="InterPro" id="IPR005804">
    <property type="entry name" value="FA_desaturase_dom"/>
</dbReference>
<feature type="transmembrane region" description="Helical" evidence="14">
    <location>
        <begin position="59"/>
        <end position="80"/>
    </location>
</feature>
<evidence type="ECO:0000256" key="4">
    <source>
        <dbReference type="ARBA" id="ARBA00022692"/>
    </source>
</evidence>
<gene>
    <name evidence="16" type="ORF">PV07_09434</name>
</gene>
<dbReference type="Pfam" id="PF00487">
    <property type="entry name" value="FA_desaturase"/>
    <property type="match status" value="1"/>
</dbReference>
<evidence type="ECO:0000256" key="10">
    <source>
        <dbReference type="ARBA" id="ARBA00023098"/>
    </source>
</evidence>
<dbReference type="SUPFAM" id="SSF55856">
    <property type="entry name" value="Cytochrome b5-like heme/steroid binding domain"/>
    <property type="match status" value="1"/>
</dbReference>
<keyword evidence="3 13" id="KW-0444">Lipid biosynthesis</keyword>
<dbReference type="Pfam" id="PF00173">
    <property type="entry name" value="Cyt-b5"/>
    <property type="match status" value="1"/>
</dbReference>
<keyword evidence="12 13" id="KW-0275">Fatty acid biosynthesis</keyword>
<keyword evidence="13" id="KW-0249">Electron transport</keyword>
<dbReference type="GO" id="GO:0005789">
    <property type="term" value="C:endoplasmic reticulum membrane"/>
    <property type="evidence" value="ECO:0007669"/>
    <property type="project" value="TreeGrafter"/>
</dbReference>
<evidence type="ECO:0000256" key="8">
    <source>
        <dbReference type="ARBA" id="ARBA00023002"/>
    </source>
</evidence>
<dbReference type="InterPro" id="IPR001522">
    <property type="entry name" value="FADS-1_CS"/>
</dbReference>
<keyword evidence="5 13" id="KW-0479">Metal-binding</keyword>
<comment type="function">
    <text evidence="13">Stearoyl-CoA desaturase that utilizes O(2) and electrons from reduced cytochrome b5 to introduce the first double bond into saturated fatty acyl-CoA substrates.</text>
</comment>
<dbReference type="PROSITE" id="PS00476">
    <property type="entry name" value="FATTY_ACID_DESATUR_1"/>
    <property type="match status" value="1"/>
</dbReference>
<name>A0A0D2CRW0_9EURO</name>
<keyword evidence="13" id="KW-0349">Heme</keyword>
<comment type="subcellular location">
    <subcellularLocation>
        <location evidence="1">Membrane</location>
        <topology evidence="1">Multi-pass membrane protein</topology>
    </subcellularLocation>
</comment>
<dbReference type="InterPro" id="IPR009160">
    <property type="entry name" value="Acyl-CoA_deSatase_haem/ster-bd"/>
</dbReference>
<keyword evidence="17" id="KW-1185">Reference proteome</keyword>
<dbReference type="PRINTS" id="PR00075">
    <property type="entry name" value="FACDDSATRASE"/>
</dbReference>
<dbReference type="VEuPathDB" id="FungiDB:PV07_09434"/>
<dbReference type="EC" id="1.14.19.1" evidence="13"/>
<evidence type="ECO:0000256" key="3">
    <source>
        <dbReference type="ARBA" id="ARBA00022516"/>
    </source>
</evidence>
<dbReference type="Gene3D" id="3.10.120.10">
    <property type="entry name" value="Cytochrome b5-like heme/steroid binding domain"/>
    <property type="match status" value="1"/>
</dbReference>
<dbReference type="GO" id="GO:0004768">
    <property type="term" value="F:stearoyl-CoA 9-desaturase activity"/>
    <property type="evidence" value="ECO:0007669"/>
    <property type="project" value="UniProtKB-UniRule"/>
</dbReference>
<evidence type="ECO:0000256" key="6">
    <source>
        <dbReference type="ARBA" id="ARBA00022832"/>
    </source>
</evidence>
<evidence type="ECO:0000256" key="11">
    <source>
        <dbReference type="ARBA" id="ARBA00023136"/>
    </source>
</evidence>
<organism evidence="16 17">
    <name type="scientific">Cladophialophora immunda</name>
    <dbReference type="NCBI Taxonomy" id="569365"/>
    <lineage>
        <taxon>Eukaryota</taxon>
        <taxon>Fungi</taxon>
        <taxon>Dikarya</taxon>
        <taxon>Ascomycota</taxon>
        <taxon>Pezizomycotina</taxon>
        <taxon>Eurotiomycetes</taxon>
        <taxon>Chaetothyriomycetidae</taxon>
        <taxon>Chaetothyriales</taxon>
        <taxon>Herpotrichiellaceae</taxon>
        <taxon>Cladophialophora</taxon>
    </lineage>
</organism>
<dbReference type="EMBL" id="KN847044">
    <property type="protein sequence ID" value="KIW26334.1"/>
    <property type="molecule type" value="Genomic_DNA"/>
</dbReference>
<evidence type="ECO:0000256" key="7">
    <source>
        <dbReference type="ARBA" id="ARBA00022989"/>
    </source>
</evidence>
<feature type="transmembrane region" description="Helical" evidence="14">
    <location>
        <begin position="35"/>
        <end position="52"/>
    </location>
</feature>
<proteinExistence type="inferred from homology"/>
<evidence type="ECO:0000256" key="5">
    <source>
        <dbReference type="ARBA" id="ARBA00022723"/>
    </source>
</evidence>
<dbReference type="InterPro" id="IPR001199">
    <property type="entry name" value="Cyt_B5-like_heme/steroid-bd"/>
</dbReference>
<dbReference type="PIRSF" id="PIRSF000345">
    <property type="entry name" value="OLE1"/>
    <property type="match status" value="1"/>
</dbReference>
<dbReference type="Proteomes" id="UP000054466">
    <property type="component" value="Unassembled WGS sequence"/>
</dbReference>
<evidence type="ECO:0000259" key="15">
    <source>
        <dbReference type="PROSITE" id="PS50255"/>
    </source>
</evidence>
<dbReference type="GeneID" id="27348628"/>
<keyword evidence="9 13" id="KW-0408">Iron</keyword>
<dbReference type="RefSeq" id="XP_016246550.1">
    <property type="nucleotide sequence ID" value="XM_016396694.1"/>
</dbReference>
<evidence type="ECO:0000256" key="9">
    <source>
        <dbReference type="ARBA" id="ARBA00023004"/>
    </source>
</evidence>
<accession>A0A0D2CRW0</accession>
<keyword evidence="7 14" id="KW-1133">Transmembrane helix</keyword>
<dbReference type="HOGENOM" id="CLU_027359_3_2_1"/>
<evidence type="ECO:0000256" key="1">
    <source>
        <dbReference type="ARBA" id="ARBA00004141"/>
    </source>
</evidence>
<evidence type="ECO:0000256" key="14">
    <source>
        <dbReference type="SAM" id="Phobius"/>
    </source>
</evidence>
<dbReference type="GO" id="GO:0005506">
    <property type="term" value="F:iron ion binding"/>
    <property type="evidence" value="ECO:0007669"/>
    <property type="project" value="TreeGrafter"/>
</dbReference>
<evidence type="ECO:0000313" key="17">
    <source>
        <dbReference type="Proteomes" id="UP000054466"/>
    </source>
</evidence>
<evidence type="ECO:0000313" key="16">
    <source>
        <dbReference type="EMBL" id="KIW26334.1"/>
    </source>
</evidence>
<dbReference type="OrthoDB" id="4452203at2759"/>
<dbReference type="GO" id="GO:0006636">
    <property type="term" value="P:unsaturated fatty acid biosynthetic process"/>
    <property type="evidence" value="ECO:0007669"/>
    <property type="project" value="UniProtKB-UniRule"/>
</dbReference>
<dbReference type="InterPro" id="IPR036400">
    <property type="entry name" value="Cyt_B5-like_heme/steroid_sf"/>
</dbReference>
<keyword evidence="6 13" id="KW-0276">Fatty acid metabolism</keyword>
<evidence type="ECO:0000256" key="12">
    <source>
        <dbReference type="ARBA" id="ARBA00023160"/>
    </source>
</evidence>
<sequence>MFVTKNLSQSNRFQSQSGKTISYTKWFEDLNWGNVFWIIVFPLFGLVAAGFTPLQTKTAIWTLIYHFTTGLGITAGYHRLWAHRSYTASLPLKIWLAAVGGGAMEHSIINWSRDHRTHHRYTDTVKDPYSVQTGLFYAHIGWLIFRRDSNCQGDADISDLVNEPIVVWQHDHYTVIAMSMAYILPCCIGGLWGDWWGGFIYAGIIRAFLVQQSTFCVNSIAHWLGDHTYDDRNSPRDHVFTALITLGEGYHNFHHEFPSDYRNAIAWYQYDPTKWMIWLWKQVGLAHNLKLFCPNEIEKGRLQQQQKKLDLTLAELQSTKLQLLPVMEWNEYQDEVLKGRSWLTIAGLVYDVGRFGEEHPGGKSMIYSGIGKDATAMFHGGVYNHSNAAHHLLATMHVGIIRGGGEVEILKRHGKRGAFLE</sequence>
<comment type="cofactor">
    <cofactor evidence="13">
        <name>Fe(2+)</name>
        <dbReference type="ChEBI" id="CHEBI:29033"/>
    </cofactor>
    <text evidence="13">Expected to bind 2 Fe(2+) ions per subunit.</text>
</comment>
<dbReference type="PANTHER" id="PTHR11351:SF31">
    <property type="entry name" value="DESATURASE 1, ISOFORM A-RELATED"/>
    <property type="match status" value="1"/>
</dbReference>
<dbReference type="AlphaFoldDB" id="A0A0D2CRW0"/>
<evidence type="ECO:0000256" key="13">
    <source>
        <dbReference type="PIRNR" id="PIRNR000345"/>
    </source>
</evidence>
<keyword evidence="13" id="KW-0813">Transport</keyword>